<accession>A0A831YDI8</accession>
<dbReference type="PIRSF" id="PIRSF016262">
    <property type="entry name" value="LPLase"/>
    <property type="match status" value="1"/>
</dbReference>
<dbReference type="NCBIfam" id="TIGR00214">
    <property type="entry name" value="lipB"/>
    <property type="match status" value="1"/>
</dbReference>
<dbReference type="EC" id="2.3.1.181" evidence="5"/>
<feature type="binding site" evidence="7">
    <location>
        <begin position="141"/>
        <end position="143"/>
    </location>
    <ligand>
        <name>substrate</name>
    </ligand>
</feature>
<dbReference type="PROSITE" id="PS51733">
    <property type="entry name" value="BPL_LPL_CATALYTIC"/>
    <property type="match status" value="1"/>
</dbReference>
<evidence type="ECO:0000256" key="7">
    <source>
        <dbReference type="PIRSR" id="PIRSR016262-2"/>
    </source>
</evidence>
<dbReference type="GO" id="GO:0033819">
    <property type="term" value="F:lipoyl(octanoyl) transferase activity"/>
    <property type="evidence" value="ECO:0007669"/>
    <property type="project" value="UniProtKB-EC"/>
</dbReference>
<evidence type="ECO:0000256" key="3">
    <source>
        <dbReference type="ARBA" id="ARBA00023315"/>
    </source>
</evidence>
<feature type="domain" description="BPL/LPL catalytic" evidence="9">
    <location>
        <begin position="30"/>
        <end position="195"/>
    </location>
</feature>
<comment type="catalytic activity">
    <reaction evidence="5">
        <text>octanoyl-[ACP] + L-lysyl-[protein] = N(6)-octanoyl-L-lysyl-[protein] + holo-[ACP] + H(+)</text>
        <dbReference type="Rhea" id="RHEA:17665"/>
        <dbReference type="Rhea" id="RHEA-COMP:9636"/>
        <dbReference type="Rhea" id="RHEA-COMP:9685"/>
        <dbReference type="Rhea" id="RHEA-COMP:9752"/>
        <dbReference type="Rhea" id="RHEA-COMP:9928"/>
        <dbReference type="ChEBI" id="CHEBI:15378"/>
        <dbReference type="ChEBI" id="CHEBI:29969"/>
        <dbReference type="ChEBI" id="CHEBI:64479"/>
        <dbReference type="ChEBI" id="CHEBI:78463"/>
        <dbReference type="ChEBI" id="CHEBI:78809"/>
        <dbReference type="EC" id="2.3.1.181"/>
    </reaction>
</comment>
<evidence type="ECO:0000256" key="2">
    <source>
        <dbReference type="ARBA" id="ARBA00022679"/>
    </source>
</evidence>
<evidence type="ECO:0000256" key="5">
    <source>
        <dbReference type="PIRNR" id="PIRNR016262"/>
    </source>
</evidence>
<feature type="binding site" evidence="7">
    <location>
        <begin position="65"/>
        <end position="72"/>
    </location>
    <ligand>
        <name>substrate</name>
    </ligand>
</feature>
<evidence type="ECO:0000256" key="1">
    <source>
        <dbReference type="ARBA" id="ARBA00004821"/>
    </source>
</evidence>
<comment type="function">
    <text evidence="4 5">Catalyzes the transfer of endogenously produced octanoic acid from octanoyl-acyl-carrier-protein onto the lipoyl domains of lipoate-dependent enzymes. Lipoyl-ACP can also act as a substrate although octanoyl-ACP is likely to be the physiological substrate.</text>
</comment>
<dbReference type="Proteomes" id="UP000885621">
    <property type="component" value="Unassembled WGS sequence"/>
</dbReference>
<dbReference type="PROSITE" id="PS01313">
    <property type="entry name" value="LIPB"/>
    <property type="match status" value="1"/>
</dbReference>
<organism evidence="10">
    <name type="scientific">Sulfurihydrogenibium azorense</name>
    <dbReference type="NCBI Taxonomy" id="309806"/>
    <lineage>
        <taxon>Bacteria</taxon>
        <taxon>Pseudomonadati</taxon>
        <taxon>Aquificota</taxon>
        <taxon>Aquificia</taxon>
        <taxon>Aquificales</taxon>
        <taxon>Hydrogenothermaceae</taxon>
        <taxon>Sulfurihydrogenibium</taxon>
    </lineage>
</organism>
<dbReference type="Gene3D" id="3.30.930.10">
    <property type="entry name" value="Bira Bifunctional Protein, Domain 2"/>
    <property type="match status" value="1"/>
</dbReference>
<name>A0A831YDI8_9AQUI</name>
<comment type="caution">
    <text evidence="10">The sequence shown here is derived from an EMBL/GenBank/DDBJ whole genome shotgun (WGS) entry which is preliminary data.</text>
</comment>
<feature type="site" description="Lowers pKa of active site Cys" evidence="8">
    <location>
        <position position="125"/>
    </location>
</feature>
<dbReference type="PANTHER" id="PTHR10993">
    <property type="entry name" value="OCTANOYLTRANSFERASE"/>
    <property type="match status" value="1"/>
</dbReference>
<dbReference type="GO" id="GO:0009249">
    <property type="term" value="P:protein lipoylation"/>
    <property type="evidence" value="ECO:0007669"/>
    <property type="project" value="InterPro"/>
</dbReference>
<dbReference type="InterPro" id="IPR004143">
    <property type="entry name" value="BPL_LPL_catalytic"/>
</dbReference>
<feature type="binding site" evidence="7">
    <location>
        <begin position="128"/>
        <end position="130"/>
    </location>
    <ligand>
        <name>substrate</name>
    </ligand>
</feature>
<dbReference type="InterPro" id="IPR045864">
    <property type="entry name" value="aa-tRNA-synth_II/BPL/LPL"/>
</dbReference>
<dbReference type="UniPathway" id="UPA00538">
    <property type="reaction ID" value="UER00592"/>
</dbReference>
<sequence>MSKINVIHLGIVEYEYGYQEMKKIHSTAVQSEENYLILCEHYDVYTVGQNEKEENFPVPVIKTDRGGSITFHGLGQPIFYFVFKVESPKVFYKKVIKSFSEVFNLLSDKIYHDFKNPGFYVENRKIASLGFRYSKNYSLHGVAVNHSVDLDKFNLIKPCNLDGYSATSLIKEGINVDKEKFKSMVVESILKNFSK</sequence>
<dbReference type="Pfam" id="PF21948">
    <property type="entry name" value="LplA-B_cat"/>
    <property type="match status" value="1"/>
</dbReference>
<protein>
    <recommendedName>
        <fullName evidence="5">Octanoyltransferase</fullName>
        <ecNumber evidence="5">2.3.1.181</ecNumber>
    </recommendedName>
</protein>
<evidence type="ECO:0000256" key="8">
    <source>
        <dbReference type="PIRSR" id="PIRSR016262-3"/>
    </source>
</evidence>
<proteinExistence type="inferred from homology"/>
<keyword evidence="2 5" id="KW-0808">Transferase</keyword>
<gene>
    <name evidence="10" type="primary">lipB</name>
    <name evidence="10" type="ORF">ENO34_03645</name>
</gene>
<dbReference type="InterPro" id="IPR000544">
    <property type="entry name" value="Octanoyltransferase"/>
</dbReference>
<dbReference type="InterPro" id="IPR020605">
    <property type="entry name" value="Octanoyltransferase_CS"/>
</dbReference>
<dbReference type="PANTHER" id="PTHR10993:SF7">
    <property type="entry name" value="LIPOYLTRANSFERASE 2, MITOCHONDRIAL-RELATED"/>
    <property type="match status" value="1"/>
</dbReference>
<keyword evidence="3 5" id="KW-0012">Acyltransferase</keyword>
<dbReference type="EMBL" id="DSFC01000209">
    <property type="protein sequence ID" value="HEV09474.1"/>
    <property type="molecule type" value="Genomic_DNA"/>
</dbReference>
<evidence type="ECO:0000256" key="6">
    <source>
        <dbReference type="PIRSR" id="PIRSR016262-1"/>
    </source>
</evidence>
<reference evidence="10" key="1">
    <citation type="journal article" date="2020" name="mSystems">
        <title>Genome- and Community-Level Interaction Insights into Carbon Utilization and Element Cycling Functions of Hydrothermarchaeota in Hydrothermal Sediment.</title>
        <authorList>
            <person name="Zhou Z."/>
            <person name="Liu Y."/>
            <person name="Xu W."/>
            <person name="Pan J."/>
            <person name="Luo Z.H."/>
            <person name="Li M."/>
        </authorList>
    </citation>
    <scope>NUCLEOTIDE SEQUENCE [LARGE SCALE GENOMIC DNA]</scope>
    <source>
        <strain evidence="10">SpSt-1257</strain>
    </source>
</reference>
<comment type="similarity">
    <text evidence="5">Belongs to the LipB family.</text>
</comment>
<dbReference type="AlphaFoldDB" id="A0A831YDI8"/>
<feature type="active site" description="Acyl-thioester intermediate" evidence="6">
    <location>
        <position position="159"/>
    </location>
</feature>
<evidence type="ECO:0000313" key="10">
    <source>
        <dbReference type="EMBL" id="HEV09474.1"/>
    </source>
</evidence>
<evidence type="ECO:0000259" key="9">
    <source>
        <dbReference type="PROSITE" id="PS51733"/>
    </source>
</evidence>
<evidence type="ECO:0000256" key="4">
    <source>
        <dbReference type="ARBA" id="ARBA00024732"/>
    </source>
</evidence>
<comment type="pathway">
    <text evidence="1 5">Protein modification; protein lipoylation via endogenous pathway; protein N(6)-(lipoyl)lysine from octanoyl-[acyl-carrier-protein]: step 1/2.</text>
</comment>
<dbReference type="SUPFAM" id="SSF55681">
    <property type="entry name" value="Class II aaRS and biotin synthetases"/>
    <property type="match status" value="1"/>
</dbReference>